<sequence>MNEDVVAPTGTEGTEPSATERVIETFGGIRPMAAKLDVPVTTVQGWKKRNAIPRARHADILVAATKHGLAVDPELLAATDPNGSADEIPDALEADIAAIADPVAAPVRDRQFGRLAIYAAVVTVVAMVAMVGAFFVHLNDLQKRSNPTSLEQRVAALEARPDLTARIAALEARPTGGTDAPLTDRLAQLEQQVGQVRAQTGDLAKVAARLNEMQVATQGREILLQTITDVQASLVSLQGLVRQTQQQLQAQTGRIESVEATLNDRRAADLRNEAVVLAVGQLRAQTQTARPFDKQIAALRSMAGADVELLQLLDRIQDGAENGVPTREELRAELTRQAPELVRSAKVGDGNDWWNQAMYRVSQVISIRRVGADAKGDGVNAAVARAEAMAEADDLQGAVQALKPLTGLPADVVRPWLRAAERRLNLDDAGEELQRIVIERLGIDPTQMVKPADSK</sequence>
<evidence type="ECO:0000313" key="6">
    <source>
        <dbReference type="EMBL" id="GIL40792.1"/>
    </source>
</evidence>
<dbReference type="NCBIfam" id="NF046037">
    <property type="entry name" value="carphisopro"/>
    <property type="match status" value="1"/>
</dbReference>
<gene>
    <name evidence="6" type="ORF">TMPK1_30290</name>
</gene>
<accession>A0A8S8XFK7</accession>
<evidence type="ECO:0000256" key="5">
    <source>
        <dbReference type="SAM" id="Phobius"/>
    </source>
</evidence>
<keyword evidence="4 5" id="KW-0472">Membrane</keyword>
<dbReference type="InterPro" id="IPR010982">
    <property type="entry name" value="Lambda_DNA-bd_dom_sf"/>
</dbReference>
<evidence type="ECO:0000256" key="1">
    <source>
        <dbReference type="ARBA" id="ARBA00004370"/>
    </source>
</evidence>
<comment type="caution">
    <text evidence="6">The sequence shown here is derived from an EMBL/GenBank/DDBJ whole genome shotgun (WGS) entry which is preliminary data.</text>
</comment>
<feature type="transmembrane region" description="Helical" evidence="5">
    <location>
        <begin position="115"/>
        <end position="138"/>
    </location>
</feature>
<reference evidence="6" key="1">
    <citation type="submission" date="2021-02" db="EMBL/GenBank/DDBJ databases">
        <title>Genome sequence of Rhodospirillales sp. strain TMPK1 isolated from soil.</title>
        <authorList>
            <person name="Nakai R."/>
            <person name="Kusada H."/>
            <person name="Tamaki H."/>
        </authorList>
    </citation>
    <scope>NUCLEOTIDE SEQUENCE</scope>
    <source>
        <strain evidence="6">TMPK1</strain>
    </source>
</reference>
<evidence type="ECO:0000256" key="3">
    <source>
        <dbReference type="ARBA" id="ARBA00022989"/>
    </source>
</evidence>
<dbReference type="Gene3D" id="1.10.260.40">
    <property type="entry name" value="lambda repressor-like DNA-binding domains"/>
    <property type="match status" value="1"/>
</dbReference>
<name>A0A8S8XFK7_9PROT</name>
<dbReference type="AlphaFoldDB" id="A0A8S8XFK7"/>
<keyword evidence="2 5" id="KW-0812">Transmembrane</keyword>
<evidence type="ECO:0000313" key="7">
    <source>
        <dbReference type="Proteomes" id="UP000681075"/>
    </source>
</evidence>
<dbReference type="GO" id="GO:0016020">
    <property type="term" value="C:membrane"/>
    <property type="evidence" value="ECO:0007669"/>
    <property type="project" value="UniProtKB-SubCell"/>
</dbReference>
<keyword evidence="7" id="KW-1185">Reference proteome</keyword>
<dbReference type="InterPro" id="IPR019133">
    <property type="entry name" value="MIC60"/>
</dbReference>
<dbReference type="InterPro" id="IPR059216">
    <property type="entry name" value="LeuA_carph_isopro_dom"/>
</dbReference>
<dbReference type="Proteomes" id="UP000681075">
    <property type="component" value="Unassembled WGS sequence"/>
</dbReference>
<dbReference type="EMBL" id="BOPV01000001">
    <property type="protein sequence ID" value="GIL40792.1"/>
    <property type="molecule type" value="Genomic_DNA"/>
</dbReference>
<comment type="subcellular location">
    <subcellularLocation>
        <location evidence="1">Membrane</location>
    </subcellularLocation>
</comment>
<evidence type="ECO:0000256" key="4">
    <source>
        <dbReference type="ARBA" id="ARBA00023136"/>
    </source>
</evidence>
<dbReference type="GO" id="GO:0003677">
    <property type="term" value="F:DNA binding"/>
    <property type="evidence" value="ECO:0007669"/>
    <property type="project" value="InterPro"/>
</dbReference>
<proteinExistence type="predicted"/>
<protein>
    <submittedName>
        <fullName evidence="6">Uncharacterized protein</fullName>
    </submittedName>
</protein>
<dbReference type="RefSeq" id="WP_420243993.1">
    <property type="nucleotide sequence ID" value="NZ_BOPV01000001.1"/>
</dbReference>
<keyword evidence="3 5" id="KW-1133">Transmembrane helix</keyword>
<evidence type="ECO:0000256" key="2">
    <source>
        <dbReference type="ARBA" id="ARBA00022692"/>
    </source>
</evidence>
<organism evidence="6 7">
    <name type="scientific">Roseiterribacter gracilis</name>
    <dbReference type="NCBI Taxonomy" id="2812848"/>
    <lineage>
        <taxon>Bacteria</taxon>
        <taxon>Pseudomonadati</taxon>
        <taxon>Pseudomonadota</taxon>
        <taxon>Alphaproteobacteria</taxon>
        <taxon>Rhodospirillales</taxon>
        <taxon>Roseiterribacteraceae</taxon>
        <taxon>Roseiterribacter</taxon>
    </lineage>
</organism>
<dbReference type="Pfam" id="PF09731">
    <property type="entry name" value="Mitofilin"/>
    <property type="match status" value="1"/>
</dbReference>